<reference evidence="2 3" key="1">
    <citation type="submission" date="2020-08" db="EMBL/GenBank/DDBJ databases">
        <title>Genomic Encyclopedia of Type Strains, Phase IV (KMG-IV): sequencing the most valuable type-strain genomes for metagenomic binning, comparative biology and taxonomic classification.</title>
        <authorList>
            <person name="Goeker M."/>
        </authorList>
    </citation>
    <scope>NUCLEOTIDE SEQUENCE [LARGE SCALE GENOMIC DNA]</scope>
    <source>
        <strain evidence="2 3">DSM 15757</strain>
    </source>
</reference>
<evidence type="ECO:0000256" key="1">
    <source>
        <dbReference type="SAM" id="MobiDB-lite"/>
    </source>
</evidence>
<proteinExistence type="predicted"/>
<feature type="region of interest" description="Disordered" evidence="1">
    <location>
        <begin position="1"/>
        <end position="41"/>
    </location>
</feature>
<organism evidence="2 3">
    <name type="scientific">Oceanithermus desulfurans</name>
    <dbReference type="NCBI Taxonomy" id="227924"/>
    <lineage>
        <taxon>Bacteria</taxon>
        <taxon>Thermotogati</taxon>
        <taxon>Deinococcota</taxon>
        <taxon>Deinococci</taxon>
        <taxon>Thermales</taxon>
        <taxon>Thermaceae</taxon>
        <taxon>Oceanithermus</taxon>
    </lineage>
</organism>
<comment type="caution">
    <text evidence="2">The sequence shown here is derived from an EMBL/GenBank/DDBJ whole genome shotgun (WGS) entry which is preliminary data.</text>
</comment>
<name>A0ABR6P366_9DEIN</name>
<feature type="region of interest" description="Disordered" evidence="1">
    <location>
        <begin position="147"/>
        <end position="190"/>
    </location>
</feature>
<protein>
    <submittedName>
        <fullName evidence="2">Uncharacterized protein</fullName>
    </submittedName>
</protein>
<sequence>MGYGSQGSGGCDRDAQNVTSQGFHRPRARGRFPNPHPCPPQWRGRFVPQVMSYGPQAGAASFCLPLGGGGRRPEGGCSSVGGEVAKRARPGVHAAGEAGVRPPPMLERWDVGEGFKPSPTCSSGSRRCCVGRRPRARATEPFAARYVYGPVSSPSPRTTHHETTGRARGSVPTTRHHRLQATGYRPQATGYGPRARGSWAGLGLGPGFCFGGWFEFGGLG</sequence>
<dbReference type="EMBL" id="JACHEZ010000007">
    <property type="protein sequence ID" value="MBB6030444.1"/>
    <property type="molecule type" value="Genomic_DNA"/>
</dbReference>
<gene>
    <name evidence="2" type="ORF">HNQ05_001827</name>
</gene>
<accession>A0ABR6P366</accession>
<dbReference type="Proteomes" id="UP000587579">
    <property type="component" value="Unassembled WGS sequence"/>
</dbReference>
<keyword evidence="3" id="KW-1185">Reference proteome</keyword>
<evidence type="ECO:0000313" key="3">
    <source>
        <dbReference type="Proteomes" id="UP000587579"/>
    </source>
</evidence>
<feature type="compositionally biased region" description="Gly residues" evidence="1">
    <location>
        <begin position="1"/>
        <end position="10"/>
    </location>
</feature>
<evidence type="ECO:0000313" key="2">
    <source>
        <dbReference type="EMBL" id="MBB6030444.1"/>
    </source>
</evidence>